<dbReference type="STRING" id="414048.SAMN04489864_105180"/>
<keyword evidence="2" id="KW-1185">Reference proteome</keyword>
<dbReference type="Pfam" id="PF11175">
    <property type="entry name" value="DUF2961"/>
    <property type="match status" value="1"/>
</dbReference>
<dbReference type="EMBL" id="FOPP01000005">
    <property type="protein sequence ID" value="SFH11710.1"/>
    <property type="molecule type" value="Genomic_DNA"/>
</dbReference>
<protein>
    <recommendedName>
        <fullName evidence="3">DUF2961 domain-containing protein</fullName>
    </recommendedName>
</protein>
<reference evidence="1 2" key="1">
    <citation type="submission" date="2016-10" db="EMBL/GenBank/DDBJ databases">
        <authorList>
            <person name="de Groot N.N."/>
        </authorList>
    </citation>
    <scope>NUCLEOTIDE SEQUENCE [LARGE SCALE GENOMIC DNA]</scope>
    <source>
        <strain evidence="1 2">DSM 18684</strain>
    </source>
</reference>
<organism evidence="1 2">
    <name type="scientific">Pedobacter insulae</name>
    <dbReference type="NCBI Taxonomy" id="414048"/>
    <lineage>
        <taxon>Bacteria</taxon>
        <taxon>Pseudomonadati</taxon>
        <taxon>Bacteroidota</taxon>
        <taxon>Sphingobacteriia</taxon>
        <taxon>Sphingobacteriales</taxon>
        <taxon>Sphingobacteriaceae</taxon>
        <taxon>Pedobacter</taxon>
    </lineage>
</organism>
<dbReference type="Gene3D" id="2.60.120.1390">
    <property type="match status" value="1"/>
</dbReference>
<evidence type="ECO:0008006" key="3">
    <source>
        <dbReference type="Google" id="ProtNLM"/>
    </source>
</evidence>
<gene>
    <name evidence="1" type="ORF">SAMN04489864_105180</name>
</gene>
<evidence type="ECO:0000313" key="1">
    <source>
        <dbReference type="EMBL" id="SFH11710.1"/>
    </source>
</evidence>
<evidence type="ECO:0000313" key="2">
    <source>
        <dbReference type="Proteomes" id="UP000199666"/>
    </source>
</evidence>
<sequence length="411" mass="46352">MVMMLHFNLTKIKEVLLVCTLTLISPIVPAQELFKMRSDVSSKLISFENMSGAKGNGGKENDGAKGHATETIAPEATRTIVDFDGSGIVQRMWYTISDRSPEVLRSIRLKIFWDGADKPAVDVPFGDFFGIGLGQKKPFESVFFSDPEGKSFNCFIPMPFRKKVQILFVNESKLQVNLFYDVTVLETPPHGNDVLYFHAFWNRKSTNELGKDFEILPAVKGKGRFLGANIGVITDSLYKGTWWGEGEVKMFIDNDSKYPTINGTGTEDYVGAAWGLGTFNHQYQGCLIADNKMGYYAFYRYHVPDEIYFNTNLKVTLQELGGTSLEIARELHQKKIKIKPVIANSKTGYLKLNTMNPAPIITDERFRPGGVLFYRVDDYSATSYFYLDKPANDLPALQPLADRIYNLKLIK</sequence>
<accession>A0A1I2XDY3</accession>
<dbReference type="Proteomes" id="UP000199666">
    <property type="component" value="Unassembled WGS sequence"/>
</dbReference>
<dbReference type="InterPro" id="IPR021345">
    <property type="entry name" value="DUF2961"/>
</dbReference>
<proteinExistence type="predicted"/>
<dbReference type="AlphaFoldDB" id="A0A1I2XDY3"/>
<name>A0A1I2XDY3_9SPHI</name>